<comment type="caution">
    <text evidence="2">The sequence shown here is derived from an EMBL/GenBank/DDBJ whole genome shotgun (WGS) entry which is preliminary data.</text>
</comment>
<accession>A0A543IZ14</accession>
<gene>
    <name evidence="2" type="ORF">FHX40_2540</name>
</gene>
<dbReference type="Proteomes" id="UP000319213">
    <property type="component" value="Unassembled WGS sequence"/>
</dbReference>
<protein>
    <submittedName>
        <fullName evidence="2">Uncharacterized protein</fullName>
    </submittedName>
</protein>
<dbReference type="AlphaFoldDB" id="A0A543IZ14"/>
<keyword evidence="1" id="KW-1133">Transmembrane helix</keyword>
<evidence type="ECO:0000313" key="3">
    <source>
        <dbReference type="Proteomes" id="UP000319213"/>
    </source>
</evidence>
<proteinExistence type="predicted"/>
<dbReference type="OrthoDB" id="3518249at2"/>
<feature type="transmembrane region" description="Helical" evidence="1">
    <location>
        <begin position="251"/>
        <end position="272"/>
    </location>
</feature>
<keyword evidence="3" id="KW-1185">Reference proteome</keyword>
<keyword evidence="1" id="KW-0472">Membrane</keyword>
<organism evidence="2 3">
    <name type="scientific">Thermopolyspora flexuosa</name>
    <dbReference type="NCBI Taxonomy" id="103836"/>
    <lineage>
        <taxon>Bacteria</taxon>
        <taxon>Bacillati</taxon>
        <taxon>Actinomycetota</taxon>
        <taxon>Actinomycetes</taxon>
        <taxon>Streptosporangiales</taxon>
        <taxon>Streptosporangiaceae</taxon>
        <taxon>Thermopolyspora</taxon>
    </lineage>
</organism>
<keyword evidence="1" id="KW-0812">Transmembrane</keyword>
<dbReference type="EMBL" id="VFPQ01000001">
    <property type="protein sequence ID" value="TQM75820.1"/>
    <property type="molecule type" value="Genomic_DNA"/>
</dbReference>
<name>A0A543IZ14_9ACTN</name>
<evidence type="ECO:0000256" key="1">
    <source>
        <dbReference type="SAM" id="Phobius"/>
    </source>
</evidence>
<evidence type="ECO:0000313" key="2">
    <source>
        <dbReference type="EMBL" id="TQM75820.1"/>
    </source>
</evidence>
<dbReference type="RefSeq" id="WP_142259776.1">
    <property type="nucleotide sequence ID" value="NZ_BMPV01000001.1"/>
</dbReference>
<sequence length="340" mass="37345">MGFSGMKTDQARDLAAALDVAGGALSIQGDAIRRLLERWDGDTSRLASFPSRASWAQDQAKDIRRRVGLLEQDPEGVLMFASMAGLLDTWLSIKDSPLYQRYEQIQQIKKDVTTPLQVLKIPTAIEAALHLYKRWDQGRNVAAARALLEFSRWWGDADRIKAHRKELLRELLKAQRIRNWYKEPWKWQQAVRSVAQRLRIPKADKLFTKAPGTGFLAQRVLLPANIVTGLKEAISPTHDGARGWVDRGMGLLQAAGAGAVLGGASVATALGASATVAAAVPVAGWVALGVAGTYFLGSWVWDKWGDDIKKGAGAAADWARDKAGKALESTKNFAKKFKFW</sequence>
<reference evidence="2 3" key="1">
    <citation type="submission" date="2019-06" db="EMBL/GenBank/DDBJ databases">
        <title>Sequencing the genomes of 1000 actinobacteria strains.</title>
        <authorList>
            <person name="Klenk H.-P."/>
        </authorList>
    </citation>
    <scope>NUCLEOTIDE SEQUENCE [LARGE SCALE GENOMIC DNA]</scope>
    <source>
        <strain evidence="2 3">DSM 43186</strain>
    </source>
</reference>
<feature type="transmembrane region" description="Helical" evidence="1">
    <location>
        <begin position="278"/>
        <end position="301"/>
    </location>
</feature>